<accession>A0A2P5GVH9</accession>
<dbReference type="EMBL" id="PQGD01000002">
    <property type="protein sequence ID" value="POP50562.1"/>
    <property type="molecule type" value="Genomic_DNA"/>
</dbReference>
<evidence type="ECO:0000313" key="4">
    <source>
        <dbReference type="Proteomes" id="UP000237073"/>
    </source>
</evidence>
<reference evidence="4 5" key="1">
    <citation type="submission" date="2018-01" db="EMBL/GenBank/DDBJ databases">
        <title>Superficieibacter electus gen. nov., sp. nov., an extended-spectrum beta-lactamase possessing member of the Enterobacteriaceae family, isolated from intensive care unit surfaces.</title>
        <authorList>
            <person name="Potter R.F."/>
            <person name="D'Souza A.W."/>
        </authorList>
    </citation>
    <scope>NUCLEOTIDE SEQUENCE [LARGE SCALE GENOMIC DNA]</scope>
    <source>
        <strain evidence="3 5">BP-1</strain>
        <strain evidence="2 4">BP-2</strain>
    </source>
</reference>
<organism evidence="3 5">
    <name type="scientific">Superficieibacter electus</name>
    <dbReference type="NCBI Taxonomy" id="2022662"/>
    <lineage>
        <taxon>Bacteria</taxon>
        <taxon>Pseudomonadati</taxon>
        <taxon>Pseudomonadota</taxon>
        <taxon>Gammaproteobacteria</taxon>
        <taxon>Enterobacterales</taxon>
        <taxon>Enterobacteriaceae</taxon>
        <taxon>Superficieibacter</taxon>
    </lineage>
</organism>
<sequence length="322" mass="36218">MKIIWLLAILSLCGTSPFCQAVAQCDNIAGIAAGTADYVYTSARVSHSPRLHFYSAPSAECQLPAFLVTGDTVEVLRRSPQRTESGDIIYYDAGQIRLFVEYAYVRFRDKNGDFATGWVENAGLSEVKNRLSLSKQCQHWKDSDNNHLASREPQYAPVDNQYEVQGKGRVWFYSLPDEQCRSDTVFLLPGDKVSLQEGSTDDFSEAVYYTADRQIVRGWLKTSRLKALNSGDRYREDINPSSTDNAVRVATLNLRHDNVCLFYESKNEKNTIAMVAREDHQSDECRGDADPETAPILYYINIDKLTGKITIPVEPENGTSLQ</sequence>
<feature type="chain" id="PRO_5015176357" description="SH3 domain-containing protein" evidence="1">
    <location>
        <begin position="22"/>
        <end position="322"/>
    </location>
</feature>
<dbReference type="AlphaFoldDB" id="A0A2P5GVH9"/>
<evidence type="ECO:0000256" key="1">
    <source>
        <dbReference type="SAM" id="SignalP"/>
    </source>
</evidence>
<evidence type="ECO:0000313" key="5">
    <source>
        <dbReference type="Proteomes" id="UP000247005"/>
    </source>
</evidence>
<protein>
    <recommendedName>
        <fullName evidence="6">SH3 domain-containing protein</fullName>
    </recommendedName>
</protein>
<dbReference type="EMBL" id="PQGE01000020">
    <property type="protein sequence ID" value="POP42373.1"/>
    <property type="molecule type" value="Genomic_DNA"/>
</dbReference>
<dbReference type="OrthoDB" id="8234880at2"/>
<keyword evidence="4" id="KW-1185">Reference proteome</keyword>
<name>A0A2P5GVH9_9ENTR</name>
<evidence type="ECO:0000313" key="3">
    <source>
        <dbReference type="EMBL" id="POP50562.1"/>
    </source>
</evidence>
<dbReference type="RefSeq" id="WP_103677843.1">
    <property type="nucleotide sequence ID" value="NZ_PQGD01000002.1"/>
</dbReference>
<feature type="signal peptide" evidence="1">
    <location>
        <begin position="1"/>
        <end position="21"/>
    </location>
</feature>
<dbReference type="Proteomes" id="UP000247005">
    <property type="component" value="Unassembled WGS sequence"/>
</dbReference>
<evidence type="ECO:0000313" key="2">
    <source>
        <dbReference type="EMBL" id="POP42373.1"/>
    </source>
</evidence>
<proteinExistence type="predicted"/>
<gene>
    <name evidence="3" type="ORF">CHU32_03830</name>
    <name evidence="2" type="ORF">CHU33_20115</name>
</gene>
<evidence type="ECO:0008006" key="6">
    <source>
        <dbReference type="Google" id="ProtNLM"/>
    </source>
</evidence>
<keyword evidence="1" id="KW-0732">Signal</keyword>
<comment type="caution">
    <text evidence="3">The sequence shown here is derived from an EMBL/GenBank/DDBJ whole genome shotgun (WGS) entry which is preliminary data.</text>
</comment>
<dbReference type="Proteomes" id="UP000237073">
    <property type="component" value="Unassembled WGS sequence"/>
</dbReference>